<dbReference type="EMBL" id="BAAAUD010000009">
    <property type="protein sequence ID" value="GAA2925060.1"/>
    <property type="molecule type" value="Genomic_DNA"/>
</dbReference>
<organism evidence="1 2">
    <name type="scientific">Streptomyces enissocaesilis</name>
    <dbReference type="NCBI Taxonomy" id="332589"/>
    <lineage>
        <taxon>Bacteria</taxon>
        <taxon>Bacillati</taxon>
        <taxon>Actinomycetota</taxon>
        <taxon>Actinomycetes</taxon>
        <taxon>Kitasatosporales</taxon>
        <taxon>Streptomycetaceae</taxon>
        <taxon>Streptomyces</taxon>
        <taxon>Streptomyces rochei group</taxon>
    </lineage>
</organism>
<protein>
    <submittedName>
        <fullName evidence="1">Uncharacterized protein</fullName>
    </submittedName>
</protein>
<name>A0ABP6J9W2_9ACTN</name>
<comment type="caution">
    <text evidence="1">The sequence shown here is derived from an EMBL/GenBank/DDBJ whole genome shotgun (WGS) entry which is preliminary data.</text>
</comment>
<sequence length="75" mass="8044">MPAVRKGFPHIRSTGRAVALRAELLAPAVGPLLLGLLPGRRRWPEAARIGPARRAPGASVLSVTFLSGRRAGRRR</sequence>
<reference evidence="2" key="1">
    <citation type="journal article" date="2019" name="Int. J. Syst. Evol. Microbiol.">
        <title>The Global Catalogue of Microorganisms (GCM) 10K type strain sequencing project: providing services to taxonomists for standard genome sequencing and annotation.</title>
        <authorList>
            <consortium name="The Broad Institute Genomics Platform"/>
            <consortium name="The Broad Institute Genome Sequencing Center for Infectious Disease"/>
            <person name="Wu L."/>
            <person name="Ma J."/>
        </authorList>
    </citation>
    <scope>NUCLEOTIDE SEQUENCE [LARGE SCALE GENOMIC DNA]</scope>
    <source>
        <strain evidence="2">JCM 9088</strain>
    </source>
</reference>
<evidence type="ECO:0000313" key="1">
    <source>
        <dbReference type="EMBL" id="GAA2925060.1"/>
    </source>
</evidence>
<keyword evidence="2" id="KW-1185">Reference proteome</keyword>
<evidence type="ECO:0000313" key="2">
    <source>
        <dbReference type="Proteomes" id="UP001500403"/>
    </source>
</evidence>
<gene>
    <name evidence="1" type="ORF">GCM10010446_06600</name>
</gene>
<accession>A0ABP6J9W2</accession>
<dbReference type="Proteomes" id="UP001500403">
    <property type="component" value="Unassembled WGS sequence"/>
</dbReference>
<proteinExistence type="predicted"/>
<dbReference type="RefSeq" id="WP_344490263.1">
    <property type="nucleotide sequence ID" value="NZ_BAAAUD010000009.1"/>
</dbReference>